<evidence type="ECO:0000256" key="1">
    <source>
        <dbReference type="SAM" id="SignalP"/>
    </source>
</evidence>
<dbReference type="AlphaFoldDB" id="A0AAD7NL17"/>
<keyword evidence="1" id="KW-0732">Signal</keyword>
<gene>
    <name evidence="2" type="ORF">B0H16DRAFT_1523818</name>
</gene>
<comment type="caution">
    <text evidence="2">The sequence shown here is derived from an EMBL/GenBank/DDBJ whole genome shotgun (WGS) entry which is preliminary data.</text>
</comment>
<evidence type="ECO:0000313" key="2">
    <source>
        <dbReference type="EMBL" id="KAJ7765641.1"/>
    </source>
</evidence>
<accession>A0AAD7NL17</accession>
<protein>
    <submittedName>
        <fullName evidence="2">Uncharacterized protein</fullName>
    </submittedName>
</protein>
<dbReference type="EMBL" id="JARKIB010000025">
    <property type="protein sequence ID" value="KAJ7765641.1"/>
    <property type="molecule type" value="Genomic_DNA"/>
</dbReference>
<reference evidence="2" key="1">
    <citation type="submission" date="2023-03" db="EMBL/GenBank/DDBJ databases">
        <title>Massive genome expansion in bonnet fungi (Mycena s.s.) driven by repeated elements and novel gene families across ecological guilds.</title>
        <authorList>
            <consortium name="Lawrence Berkeley National Laboratory"/>
            <person name="Harder C.B."/>
            <person name="Miyauchi S."/>
            <person name="Viragh M."/>
            <person name="Kuo A."/>
            <person name="Thoen E."/>
            <person name="Andreopoulos B."/>
            <person name="Lu D."/>
            <person name="Skrede I."/>
            <person name="Drula E."/>
            <person name="Henrissat B."/>
            <person name="Morin E."/>
            <person name="Kohler A."/>
            <person name="Barry K."/>
            <person name="LaButti K."/>
            <person name="Morin E."/>
            <person name="Salamov A."/>
            <person name="Lipzen A."/>
            <person name="Mereny Z."/>
            <person name="Hegedus B."/>
            <person name="Baldrian P."/>
            <person name="Stursova M."/>
            <person name="Weitz H."/>
            <person name="Taylor A."/>
            <person name="Grigoriev I.V."/>
            <person name="Nagy L.G."/>
            <person name="Martin F."/>
            <person name="Kauserud H."/>
        </authorList>
    </citation>
    <scope>NUCLEOTIDE SEQUENCE</scope>
    <source>
        <strain evidence="2">CBHHK182m</strain>
    </source>
</reference>
<feature type="signal peptide" evidence="1">
    <location>
        <begin position="1"/>
        <end position="28"/>
    </location>
</feature>
<sequence>MALLTSSRPCLNSMMMIMILSVLCPLSPHRPSAHWFSAVPQHDQITQLQYLLSPTFHMYNPSLTDVEVLTLAVLVMVLIHAVHAEILLSVYTTPADWILAIDAFLEHHKDHLQEKADTIGSQVAPIVAEIENRSIIPEPKTIGPNTWHFSSQEAYVFAERLTECVKANLM</sequence>
<proteinExistence type="predicted"/>
<organism evidence="2 3">
    <name type="scientific">Mycena metata</name>
    <dbReference type="NCBI Taxonomy" id="1033252"/>
    <lineage>
        <taxon>Eukaryota</taxon>
        <taxon>Fungi</taxon>
        <taxon>Dikarya</taxon>
        <taxon>Basidiomycota</taxon>
        <taxon>Agaricomycotina</taxon>
        <taxon>Agaricomycetes</taxon>
        <taxon>Agaricomycetidae</taxon>
        <taxon>Agaricales</taxon>
        <taxon>Marasmiineae</taxon>
        <taxon>Mycenaceae</taxon>
        <taxon>Mycena</taxon>
    </lineage>
</organism>
<evidence type="ECO:0000313" key="3">
    <source>
        <dbReference type="Proteomes" id="UP001215598"/>
    </source>
</evidence>
<name>A0AAD7NL17_9AGAR</name>
<keyword evidence="3" id="KW-1185">Reference proteome</keyword>
<feature type="chain" id="PRO_5042137088" evidence="1">
    <location>
        <begin position="29"/>
        <end position="170"/>
    </location>
</feature>
<dbReference type="Proteomes" id="UP001215598">
    <property type="component" value="Unassembled WGS sequence"/>
</dbReference>